<protein>
    <recommendedName>
        <fullName evidence="5">Flagellar P-ring protein</fullName>
    </recommendedName>
    <alternativeName>
        <fullName evidence="5">Basal body P-ring protein</fullName>
    </alternativeName>
</protein>
<proteinExistence type="inferred from homology"/>
<name>A0A316TPS1_9BACT</name>
<evidence type="ECO:0000256" key="3">
    <source>
        <dbReference type="ARBA" id="ARBA00022729"/>
    </source>
</evidence>
<evidence type="ECO:0000256" key="4">
    <source>
        <dbReference type="ARBA" id="ARBA00023143"/>
    </source>
</evidence>
<dbReference type="PANTHER" id="PTHR30381">
    <property type="entry name" value="FLAGELLAR P-RING PERIPLASMIC PROTEIN FLGI"/>
    <property type="match status" value="1"/>
</dbReference>
<keyword evidence="6" id="KW-0282">Flagellum</keyword>
<dbReference type="EMBL" id="QGGB01000011">
    <property type="protein sequence ID" value="PWN05199.1"/>
    <property type="molecule type" value="Genomic_DNA"/>
</dbReference>
<dbReference type="GO" id="GO:0005198">
    <property type="term" value="F:structural molecule activity"/>
    <property type="evidence" value="ECO:0007669"/>
    <property type="project" value="InterPro"/>
</dbReference>
<evidence type="ECO:0000256" key="1">
    <source>
        <dbReference type="ARBA" id="ARBA00002591"/>
    </source>
</evidence>
<dbReference type="Pfam" id="PF02119">
    <property type="entry name" value="FlgI"/>
    <property type="match status" value="1"/>
</dbReference>
<dbReference type="GO" id="GO:0030288">
    <property type="term" value="C:outer membrane-bounded periplasmic space"/>
    <property type="evidence" value="ECO:0007669"/>
    <property type="project" value="InterPro"/>
</dbReference>
<dbReference type="PRINTS" id="PR01010">
    <property type="entry name" value="FLGPRINGFLGI"/>
</dbReference>
<dbReference type="HAMAP" id="MF_00416">
    <property type="entry name" value="FlgI"/>
    <property type="match status" value="1"/>
</dbReference>
<keyword evidence="7" id="KW-1185">Reference proteome</keyword>
<dbReference type="InterPro" id="IPR001782">
    <property type="entry name" value="Flag_FlgI"/>
</dbReference>
<dbReference type="PANTHER" id="PTHR30381:SF0">
    <property type="entry name" value="FLAGELLAR P-RING PROTEIN"/>
    <property type="match status" value="1"/>
</dbReference>
<comment type="subcellular location">
    <subcellularLocation>
        <location evidence="2 5">Bacterial flagellum basal body</location>
    </subcellularLocation>
</comment>
<comment type="function">
    <text evidence="1 5">Assembles around the rod to form the L-ring and probably protects the motor/basal body from shearing forces during rotation.</text>
</comment>
<dbReference type="AlphaFoldDB" id="A0A316TPS1"/>
<dbReference type="RefSeq" id="WP_109648107.1">
    <property type="nucleotide sequence ID" value="NZ_QGGB01000011.1"/>
</dbReference>
<comment type="similarity">
    <text evidence="5">Belongs to the FlgI family.</text>
</comment>
<dbReference type="GO" id="GO:0071973">
    <property type="term" value="P:bacterial-type flagellum-dependent cell motility"/>
    <property type="evidence" value="ECO:0007669"/>
    <property type="project" value="InterPro"/>
</dbReference>
<evidence type="ECO:0000256" key="2">
    <source>
        <dbReference type="ARBA" id="ARBA00004117"/>
    </source>
</evidence>
<dbReference type="Proteomes" id="UP000245533">
    <property type="component" value="Unassembled WGS sequence"/>
</dbReference>
<dbReference type="OrthoDB" id="9786431at2"/>
<keyword evidence="3 5" id="KW-0732">Signal</keyword>
<evidence type="ECO:0000313" key="7">
    <source>
        <dbReference type="Proteomes" id="UP000245533"/>
    </source>
</evidence>
<keyword evidence="6" id="KW-0966">Cell projection</keyword>
<organism evidence="6 7">
    <name type="scientific">Rhodohalobacter mucosus</name>
    <dbReference type="NCBI Taxonomy" id="2079485"/>
    <lineage>
        <taxon>Bacteria</taxon>
        <taxon>Pseudomonadati</taxon>
        <taxon>Balneolota</taxon>
        <taxon>Balneolia</taxon>
        <taxon>Balneolales</taxon>
        <taxon>Balneolaceae</taxon>
        <taxon>Rhodohalobacter</taxon>
    </lineage>
</organism>
<sequence precursor="true">MKKAAFLNPLIAALILLVCAGSAQSQTRIGDIVEIDKASSTELIGYGLVTGLDRTGDRAMSRSGSVFTVQSVASMLRKFDINVDPATLRTRNVAAVIVTATIGPYHAPGSAIDVTVSSLGDASSLSGGVLLQTPLIHPQTDRVFAYAQGALVTGGYNTEAGGARIGRNPTLTATIPAGAGVVDNDMYVPDREEPLGLIMRDPGFGNAARIVDAINERFEMPIASAQNAGFISVEYPGGFQDVGDLTFFTSLVLELEVDVEVPARVVINERTGTVVAGGNVLIGEVLISHGTIQIRSQVTPFVSQPLPFTGGETVSGTATEVGMTEESARNIVLEPNTTVADLATSLNNLGFSPRDIISIMQAIDRAGALKGKLIVM</sequence>
<gene>
    <name evidence="5" type="primary">flgI</name>
    <name evidence="6" type="ORF">DDZ15_15860</name>
</gene>
<dbReference type="NCBIfam" id="NF003676">
    <property type="entry name" value="PRK05303.1"/>
    <property type="match status" value="1"/>
</dbReference>
<reference evidence="6 7" key="1">
    <citation type="submission" date="2018-05" db="EMBL/GenBank/DDBJ databases">
        <title>Rhodohalobacter halophilus gen. nov., sp. nov., a moderately halophilic member of the family Balneolaceae.</title>
        <authorList>
            <person name="Liu Z.-W."/>
        </authorList>
    </citation>
    <scope>NUCLEOTIDE SEQUENCE [LARGE SCALE GENOMIC DNA]</scope>
    <source>
        <strain evidence="6 7">8A47</strain>
    </source>
</reference>
<comment type="subunit">
    <text evidence="5">The basal body constitutes a major portion of the flagellar organelle and consists of four rings (L,P,S, and M) mounted on a central rod.</text>
</comment>
<accession>A0A316TPS1</accession>
<keyword evidence="6" id="KW-0969">Cilium</keyword>
<dbReference type="GO" id="GO:0009428">
    <property type="term" value="C:bacterial-type flagellum basal body, distal rod, P ring"/>
    <property type="evidence" value="ECO:0007669"/>
    <property type="project" value="InterPro"/>
</dbReference>
<evidence type="ECO:0000313" key="6">
    <source>
        <dbReference type="EMBL" id="PWN05199.1"/>
    </source>
</evidence>
<feature type="signal peptide" evidence="5">
    <location>
        <begin position="1"/>
        <end position="25"/>
    </location>
</feature>
<comment type="caution">
    <text evidence="6">The sequence shown here is derived from an EMBL/GenBank/DDBJ whole genome shotgun (WGS) entry which is preliminary data.</text>
</comment>
<feature type="chain" id="PRO_5016472401" description="Flagellar P-ring protein" evidence="5">
    <location>
        <begin position="26"/>
        <end position="376"/>
    </location>
</feature>
<keyword evidence="4 5" id="KW-0975">Bacterial flagellum</keyword>
<evidence type="ECO:0000256" key="5">
    <source>
        <dbReference type="HAMAP-Rule" id="MF_00416"/>
    </source>
</evidence>